<name>A0A7W3TRK5_9LACO</name>
<protein>
    <submittedName>
        <fullName evidence="2">SGNH/GDSL hydrolase family protein</fullName>
    </submittedName>
</protein>
<dbReference type="InterPro" id="IPR013830">
    <property type="entry name" value="SGNH_hydro"/>
</dbReference>
<dbReference type="Proteomes" id="UP000518316">
    <property type="component" value="Unassembled WGS sequence"/>
</dbReference>
<dbReference type="InterPro" id="IPR036514">
    <property type="entry name" value="SGNH_hydro_sf"/>
</dbReference>
<dbReference type="AlphaFoldDB" id="A0A7W3TRK5"/>
<evidence type="ECO:0000313" key="2">
    <source>
        <dbReference type="EMBL" id="MBB1069570.1"/>
    </source>
</evidence>
<dbReference type="PANTHER" id="PTHR37834:SF2">
    <property type="entry name" value="ESTERASE, SGNH HYDROLASE-TYPE"/>
    <property type="match status" value="1"/>
</dbReference>
<dbReference type="InterPro" id="IPR052762">
    <property type="entry name" value="PCW_deacetylase/CE"/>
</dbReference>
<dbReference type="RefSeq" id="WP_182598145.1">
    <property type="nucleotide sequence ID" value="NZ_JACIVC010000054.1"/>
</dbReference>
<dbReference type="Pfam" id="PF13472">
    <property type="entry name" value="Lipase_GDSL_2"/>
    <property type="match status" value="1"/>
</dbReference>
<dbReference type="SUPFAM" id="SSF52266">
    <property type="entry name" value="SGNH hydrolase"/>
    <property type="match status" value="1"/>
</dbReference>
<feature type="domain" description="SGNH hydrolase-type esterase" evidence="1">
    <location>
        <begin position="139"/>
        <end position="300"/>
    </location>
</feature>
<dbReference type="PANTHER" id="PTHR37834">
    <property type="entry name" value="GDSL-LIKE LIPASE/ACYLHYDROLASE DOMAIN PROTEIN (AFU_ORTHOLOGUE AFUA_2G00620)"/>
    <property type="match status" value="1"/>
</dbReference>
<dbReference type="CDD" id="cd01831">
    <property type="entry name" value="Endoglucanase_E_like"/>
    <property type="match status" value="1"/>
</dbReference>
<evidence type="ECO:0000313" key="3">
    <source>
        <dbReference type="Proteomes" id="UP000518316"/>
    </source>
</evidence>
<comment type="caution">
    <text evidence="2">The sequence shown here is derived from an EMBL/GenBank/DDBJ whole genome shotgun (WGS) entry which is preliminary data.</text>
</comment>
<accession>A0A7W3TRK5</accession>
<evidence type="ECO:0000259" key="1">
    <source>
        <dbReference type="Pfam" id="PF13472"/>
    </source>
</evidence>
<keyword evidence="3" id="KW-1185">Reference proteome</keyword>
<dbReference type="GO" id="GO:0052689">
    <property type="term" value="F:carboxylic ester hydrolase activity"/>
    <property type="evidence" value="ECO:0007669"/>
    <property type="project" value="InterPro"/>
</dbReference>
<reference evidence="2 3" key="1">
    <citation type="submission" date="2020-07" db="EMBL/GenBank/DDBJ databases">
        <title>Description of Limosilactobacillus balticus sp. nov., Limosilactobacillus agrestis sp. nov., Limosilactobacillus albertensis sp. nov., Limosilactobacillus rudii sp. nov., Limosilactobacillus fastidiosus sp. nov., five novel Limosilactobacillus species isolated from the vertebrate gastrointestinal tract, and proposal of 6 subspecies of Limosilactobacillus reuteri adapted to the gastrointestinal tract of specific vertebrate hosts.</title>
        <authorList>
            <person name="Li F."/>
            <person name="Cheng C."/>
            <person name="Zheng J."/>
            <person name="Quevedo R.M."/>
            <person name="Li J."/>
            <person name="Roos S."/>
            <person name="Gaenzle M.G."/>
            <person name="Walter J."/>
        </authorList>
    </citation>
    <scope>NUCLEOTIDE SEQUENCE [LARGE SCALE GENOMIC DNA]</scope>
    <source>
        <strain evidence="2 3">RRLNB_1_1</strain>
    </source>
</reference>
<organism evidence="2 3">
    <name type="scientific">Limosilactobacillus albertensis</name>
    <dbReference type="NCBI Taxonomy" id="2759752"/>
    <lineage>
        <taxon>Bacteria</taxon>
        <taxon>Bacillati</taxon>
        <taxon>Bacillota</taxon>
        <taxon>Bacilli</taxon>
        <taxon>Lactobacillales</taxon>
        <taxon>Lactobacillaceae</taxon>
        <taxon>Limosilactobacillus</taxon>
    </lineage>
</organism>
<keyword evidence="2" id="KW-0378">Hydrolase</keyword>
<proteinExistence type="predicted"/>
<dbReference type="Gene3D" id="3.40.50.1110">
    <property type="entry name" value="SGNH hydrolase"/>
    <property type="match status" value="1"/>
</dbReference>
<sequence>MKKYIPKDLIKLASRTGRWTVKKINDITALYTTNLGSYLRFKVQGATKCYVEVIANQNFLSPSQIFAIRIDNGNWHRYQAALGKIAISVSPESHIIEIMTAGNTDIDEVWTGNEGFAIKKIILNQGNLLPASKRSIINFIGDSITAGCWVAGDHPSFDYRPEKNYAAISADILNADSVRIAYSAGGVLRSATGGVPTADKFLARIDAQDLWTPNNPDLTVLNLGVNDRRFPAKQFIAAFDLFVQQVKLTFPNAPLAIMIPFSQTFAQEIRTIAANHQCPIIETNSWKHSFTDGLHPDQLGAIAEGKMLAKALSPLLHKSSVQ</sequence>
<dbReference type="InterPro" id="IPR037461">
    <property type="entry name" value="CtCE2-like_dom"/>
</dbReference>
<gene>
    <name evidence="2" type="ORF">H5S40_05285</name>
</gene>
<dbReference type="EMBL" id="JACIVC010000054">
    <property type="protein sequence ID" value="MBB1069570.1"/>
    <property type="molecule type" value="Genomic_DNA"/>
</dbReference>